<dbReference type="AlphaFoldDB" id="A0A9D1NLD9"/>
<sequence length="184" mass="20454">MKPNVPAQSPDEIFDVVDENDRVVGRATRAEVHRRRLLHRAVHIVVSDGRGNVVLQKRSLAKDTCPGLLSTSCAGHVDAGESYEQAARRELEEELGIPAADAPAPEFLFAMRPCRETGWEFLRVYRLDRAGPLTPNPAEIDALLAFPPAEIDAMTEKSPELFSESFLRVWKKLRAAPAGEFPRN</sequence>
<name>A0A9D1NLD9_9BACT</name>
<reference evidence="3" key="2">
    <citation type="journal article" date="2021" name="PeerJ">
        <title>Extensive microbial diversity within the chicken gut microbiome revealed by metagenomics and culture.</title>
        <authorList>
            <person name="Gilroy R."/>
            <person name="Ravi A."/>
            <person name="Getino M."/>
            <person name="Pursley I."/>
            <person name="Horton D.L."/>
            <person name="Alikhan N.F."/>
            <person name="Baker D."/>
            <person name="Gharbi K."/>
            <person name="Hall N."/>
            <person name="Watson M."/>
            <person name="Adriaenssens E.M."/>
            <person name="Foster-Nyarko E."/>
            <person name="Jarju S."/>
            <person name="Secka A."/>
            <person name="Antonio M."/>
            <person name="Oren A."/>
            <person name="Chaudhuri R.R."/>
            <person name="La Ragione R."/>
            <person name="Hildebrand F."/>
            <person name="Pallen M.J."/>
        </authorList>
    </citation>
    <scope>NUCLEOTIDE SEQUENCE</scope>
    <source>
        <strain evidence="3">10669</strain>
    </source>
</reference>
<keyword evidence="1" id="KW-0378">Hydrolase</keyword>
<accession>A0A9D1NLD9</accession>
<dbReference type="EMBL" id="DVOG01000169">
    <property type="protein sequence ID" value="HIV04756.1"/>
    <property type="molecule type" value="Genomic_DNA"/>
</dbReference>
<dbReference type="Gene3D" id="3.90.79.10">
    <property type="entry name" value="Nucleoside Triphosphate Pyrophosphohydrolase"/>
    <property type="match status" value="1"/>
</dbReference>
<dbReference type="CDD" id="cd04692">
    <property type="entry name" value="NUDIX_Hydrolase"/>
    <property type="match status" value="1"/>
</dbReference>
<dbReference type="Pfam" id="PF00293">
    <property type="entry name" value="NUDIX"/>
    <property type="match status" value="1"/>
</dbReference>
<dbReference type="GO" id="GO:0016787">
    <property type="term" value="F:hydrolase activity"/>
    <property type="evidence" value="ECO:0007669"/>
    <property type="project" value="UniProtKB-KW"/>
</dbReference>
<gene>
    <name evidence="3" type="ORF">IAC75_06395</name>
</gene>
<dbReference type="PROSITE" id="PS51462">
    <property type="entry name" value="NUDIX"/>
    <property type="match status" value="1"/>
</dbReference>
<dbReference type="PANTHER" id="PTHR10885">
    <property type="entry name" value="ISOPENTENYL-DIPHOSPHATE DELTA-ISOMERASE"/>
    <property type="match status" value="1"/>
</dbReference>
<dbReference type="Proteomes" id="UP000886812">
    <property type="component" value="Unassembled WGS sequence"/>
</dbReference>
<proteinExistence type="predicted"/>
<dbReference type="InterPro" id="IPR020084">
    <property type="entry name" value="NUDIX_hydrolase_CS"/>
</dbReference>
<reference evidence="3" key="1">
    <citation type="submission" date="2020-10" db="EMBL/GenBank/DDBJ databases">
        <authorList>
            <person name="Gilroy R."/>
        </authorList>
    </citation>
    <scope>NUCLEOTIDE SEQUENCE</scope>
    <source>
        <strain evidence="3">10669</strain>
    </source>
</reference>
<dbReference type="PANTHER" id="PTHR10885:SF0">
    <property type="entry name" value="ISOPENTENYL-DIPHOSPHATE DELTA-ISOMERASE"/>
    <property type="match status" value="1"/>
</dbReference>
<dbReference type="InterPro" id="IPR000086">
    <property type="entry name" value="NUDIX_hydrolase_dom"/>
</dbReference>
<comment type="caution">
    <text evidence="3">The sequence shown here is derived from an EMBL/GenBank/DDBJ whole genome shotgun (WGS) entry which is preliminary data.</text>
</comment>
<dbReference type="SUPFAM" id="SSF55811">
    <property type="entry name" value="Nudix"/>
    <property type="match status" value="1"/>
</dbReference>
<dbReference type="InterPro" id="IPR015797">
    <property type="entry name" value="NUDIX_hydrolase-like_dom_sf"/>
</dbReference>
<feature type="domain" description="Nudix hydrolase" evidence="2">
    <location>
        <begin position="37"/>
        <end position="168"/>
    </location>
</feature>
<evidence type="ECO:0000259" key="2">
    <source>
        <dbReference type="PROSITE" id="PS51462"/>
    </source>
</evidence>
<protein>
    <submittedName>
        <fullName evidence="3">NUDIX domain-containing protein</fullName>
    </submittedName>
</protein>
<organism evidence="3 4">
    <name type="scientific">Candidatus Spyradosoma merdigallinarum</name>
    <dbReference type="NCBI Taxonomy" id="2840950"/>
    <lineage>
        <taxon>Bacteria</taxon>
        <taxon>Pseudomonadati</taxon>
        <taxon>Verrucomicrobiota</taxon>
        <taxon>Opitutia</taxon>
        <taxon>Opitutia incertae sedis</taxon>
        <taxon>Candidatus Spyradosoma</taxon>
    </lineage>
</organism>
<evidence type="ECO:0000313" key="4">
    <source>
        <dbReference type="Proteomes" id="UP000886812"/>
    </source>
</evidence>
<evidence type="ECO:0000313" key="3">
    <source>
        <dbReference type="EMBL" id="HIV04756.1"/>
    </source>
</evidence>
<dbReference type="PROSITE" id="PS00893">
    <property type="entry name" value="NUDIX_BOX"/>
    <property type="match status" value="1"/>
</dbReference>
<evidence type="ECO:0000256" key="1">
    <source>
        <dbReference type="ARBA" id="ARBA00022801"/>
    </source>
</evidence>